<proteinExistence type="predicted"/>
<accession>A0A554LCH0</accession>
<dbReference type="Proteomes" id="UP000318296">
    <property type="component" value="Unassembled WGS sequence"/>
</dbReference>
<dbReference type="AlphaFoldDB" id="A0A554LCH0"/>
<organism evidence="1 2">
    <name type="scientific">Candidatus Berkelbacteria bacterium Licking1014_96</name>
    <dbReference type="NCBI Taxonomy" id="2017149"/>
    <lineage>
        <taxon>Bacteria</taxon>
        <taxon>Candidatus Berkelbacteria</taxon>
    </lineage>
</organism>
<dbReference type="EMBL" id="VMGH01000075">
    <property type="protein sequence ID" value="TSC90594.1"/>
    <property type="molecule type" value="Genomic_DNA"/>
</dbReference>
<comment type="caution">
    <text evidence="1">The sequence shown here is derived from an EMBL/GenBank/DDBJ whole genome shotgun (WGS) entry which is preliminary data.</text>
</comment>
<evidence type="ECO:0000313" key="1">
    <source>
        <dbReference type="EMBL" id="TSC90594.1"/>
    </source>
</evidence>
<reference evidence="1 2" key="1">
    <citation type="submission" date="2017-07" db="EMBL/GenBank/DDBJ databases">
        <title>Mechanisms for carbon and nitrogen cycling indicate functional differentiation within the Candidate Phyla Radiation.</title>
        <authorList>
            <person name="Danczak R.E."/>
            <person name="Johnston M.D."/>
            <person name="Kenah C."/>
            <person name="Slattery M."/>
            <person name="Wrighton K.C."/>
            <person name="Wilkins M.J."/>
        </authorList>
    </citation>
    <scope>NUCLEOTIDE SEQUENCE [LARGE SCALE GENOMIC DNA]</scope>
    <source>
        <strain evidence="1">Licking1014_96</strain>
    </source>
</reference>
<evidence type="ECO:0000313" key="2">
    <source>
        <dbReference type="Proteomes" id="UP000318296"/>
    </source>
</evidence>
<name>A0A554LCH0_9BACT</name>
<protein>
    <submittedName>
        <fullName evidence="1">Uncharacterized protein</fullName>
    </submittedName>
</protein>
<gene>
    <name evidence="1" type="ORF">CEN92_445</name>
</gene>
<sequence length="149" mass="16604">MKKTTRPIDTHRVVKFILAHAELLLPEEFVFSPSDLHAAMKKLKDNLTEEAVGQRILSDLVFADPDTNPHSGLLDSIKSSMWAAEVGLIELGPGGERDRVRCSFNAYWAGRVRARLQTKLNANDVALLEPLVPLFVKHLQEVVALRGKP</sequence>